<comment type="caution">
    <text evidence="2">The sequence shown here is derived from an EMBL/GenBank/DDBJ whole genome shotgun (WGS) entry which is preliminary data.</text>
</comment>
<proteinExistence type="predicted"/>
<reference evidence="3" key="1">
    <citation type="journal article" date="2019" name="Int. J. Syst. Evol. Microbiol.">
        <title>The Global Catalogue of Microorganisms (GCM) 10K type strain sequencing project: providing services to taxonomists for standard genome sequencing and annotation.</title>
        <authorList>
            <consortium name="The Broad Institute Genomics Platform"/>
            <consortium name="The Broad Institute Genome Sequencing Center for Infectious Disease"/>
            <person name="Wu L."/>
            <person name="Ma J."/>
        </authorList>
    </citation>
    <scope>NUCLEOTIDE SEQUENCE [LARGE SCALE GENOMIC DNA]</scope>
    <source>
        <strain evidence="3">JCM 17441</strain>
    </source>
</reference>
<gene>
    <name evidence="2" type="ORF">GCM10022255_107370</name>
</gene>
<name>A0ABP8DTW7_9ACTN</name>
<accession>A0ABP8DTW7</accession>
<keyword evidence="3" id="KW-1185">Reference proteome</keyword>
<protein>
    <recommendedName>
        <fullName evidence="4">Transposase</fullName>
    </recommendedName>
</protein>
<evidence type="ECO:0008006" key="4">
    <source>
        <dbReference type="Google" id="ProtNLM"/>
    </source>
</evidence>
<feature type="region of interest" description="Disordered" evidence="1">
    <location>
        <begin position="41"/>
        <end position="70"/>
    </location>
</feature>
<evidence type="ECO:0000256" key="1">
    <source>
        <dbReference type="SAM" id="MobiDB-lite"/>
    </source>
</evidence>
<dbReference type="Proteomes" id="UP001500620">
    <property type="component" value="Unassembled WGS sequence"/>
</dbReference>
<evidence type="ECO:0000313" key="3">
    <source>
        <dbReference type="Proteomes" id="UP001500620"/>
    </source>
</evidence>
<evidence type="ECO:0000313" key="2">
    <source>
        <dbReference type="EMBL" id="GAA4263376.1"/>
    </source>
</evidence>
<organism evidence="2 3">
    <name type="scientific">Dactylosporangium darangshiense</name>
    <dbReference type="NCBI Taxonomy" id="579108"/>
    <lineage>
        <taxon>Bacteria</taxon>
        <taxon>Bacillati</taxon>
        <taxon>Actinomycetota</taxon>
        <taxon>Actinomycetes</taxon>
        <taxon>Micromonosporales</taxon>
        <taxon>Micromonosporaceae</taxon>
        <taxon>Dactylosporangium</taxon>
    </lineage>
</organism>
<dbReference type="EMBL" id="BAABAT010000067">
    <property type="protein sequence ID" value="GAA4263376.1"/>
    <property type="molecule type" value="Genomic_DNA"/>
</dbReference>
<feature type="compositionally biased region" description="Polar residues" evidence="1">
    <location>
        <begin position="42"/>
        <end position="56"/>
    </location>
</feature>
<sequence>MPRVSSAGGLPLATAVSAANSPDVAMLLPLLDGMSAVGRSTAAPTSCTRTRPTSQVAVRGGASSWRSPREGRVPACLGRRRRAIERTHSCLMRYRRLLRCYNQYANHIAAFVTIVCILICHREPP</sequence>